<dbReference type="RefSeq" id="WP_073113197.1">
    <property type="nucleotide sequence ID" value="NZ_FQZY01000104.1"/>
</dbReference>
<evidence type="ECO:0000313" key="2">
    <source>
        <dbReference type="EMBL" id="SHK89486.1"/>
    </source>
</evidence>
<accession>A0A1M6W7K9</accession>
<proteinExistence type="predicted"/>
<protein>
    <submittedName>
        <fullName evidence="2">TfoX N-terminal domain-containing protein</fullName>
    </submittedName>
</protein>
<evidence type="ECO:0000259" key="1">
    <source>
        <dbReference type="Pfam" id="PF04993"/>
    </source>
</evidence>
<feature type="domain" description="TfoX N-terminal" evidence="1">
    <location>
        <begin position="13"/>
        <end position="73"/>
    </location>
</feature>
<dbReference type="Pfam" id="PF04993">
    <property type="entry name" value="TfoX_N"/>
    <property type="match status" value="1"/>
</dbReference>
<evidence type="ECO:0000313" key="3">
    <source>
        <dbReference type="Proteomes" id="UP000184301"/>
    </source>
</evidence>
<dbReference type="Gene3D" id="3.30.1460.30">
    <property type="entry name" value="YgaC/TfoX-N like chaperone"/>
    <property type="match status" value="1"/>
</dbReference>
<dbReference type="STRING" id="1121950.SAMN02745243_03948"/>
<dbReference type="InterPro" id="IPR007076">
    <property type="entry name" value="TfoX_N"/>
</dbReference>
<dbReference type="AlphaFoldDB" id="A0A1M6W7K9"/>
<dbReference type="SUPFAM" id="SSF159894">
    <property type="entry name" value="YgaC/TfoX-N like"/>
    <property type="match status" value="1"/>
</dbReference>
<dbReference type="OrthoDB" id="9803291at2"/>
<name>A0A1M6W7K9_9FIRM</name>
<sequence>MATKKEYLNFVLDQLSGLSDITYRMMMGEYIIYYRGKIAAYVCDDRFLVKPVDSAKHMLPEAPFEPPYEGAKDMILVEDIDDRQFMEQLFEVMYEELPEPKQKKRGF</sequence>
<dbReference type="Proteomes" id="UP000184301">
    <property type="component" value="Unassembled WGS sequence"/>
</dbReference>
<dbReference type="EMBL" id="FQZY01000104">
    <property type="protein sequence ID" value="SHK89486.1"/>
    <property type="molecule type" value="Genomic_DNA"/>
</dbReference>
<keyword evidence="3" id="KW-1185">Reference proteome</keyword>
<organism evidence="2 3">
    <name type="scientific">Hespellia stercorisuis DSM 15480</name>
    <dbReference type="NCBI Taxonomy" id="1121950"/>
    <lineage>
        <taxon>Bacteria</taxon>
        <taxon>Bacillati</taxon>
        <taxon>Bacillota</taxon>
        <taxon>Clostridia</taxon>
        <taxon>Lachnospirales</taxon>
        <taxon>Lachnospiraceae</taxon>
        <taxon>Hespellia</taxon>
    </lineage>
</organism>
<reference evidence="2 3" key="1">
    <citation type="submission" date="2016-11" db="EMBL/GenBank/DDBJ databases">
        <authorList>
            <person name="Jaros S."/>
            <person name="Januszkiewicz K."/>
            <person name="Wedrychowicz H."/>
        </authorList>
    </citation>
    <scope>NUCLEOTIDE SEQUENCE [LARGE SCALE GENOMIC DNA]</scope>
    <source>
        <strain evidence="2 3">DSM 15480</strain>
    </source>
</reference>
<gene>
    <name evidence="2" type="ORF">SAMN02745243_03948</name>
</gene>